<evidence type="ECO:0000313" key="2">
    <source>
        <dbReference type="WBParaSite" id="RSKR_0000569832.1"/>
    </source>
</evidence>
<organism evidence="1 2">
    <name type="scientific">Rhabditophanes sp. KR3021</name>
    <dbReference type="NCBI Taxonomy" id="114890"/>
    <lineage>
        <taxon>Eukaryota</taxon>
        <taxon>Metazoa</taxon>
        <taxon>Ecdysozoa</taxon>
        <taxon>Nematoda</taxon>
        <taxon>Chromadorea</taxon>
        <taxon>Rhabditida</taxon>
        <taxon>Tylenchina</taxon>
        <taxon>Panagrolaimomorpha</taxon>
        <taxon>Strongyloidoidea</taxon>
        <taxon>Alloionematidae</taxon>
        <taxon>Rhabditophanes</taxon>
    </lineage>
</organism>
<name>A0AC35TXI4_9BILA</name>
<reference evidence="2" key="1">
    <citation type="submission" date="2016-11" db="UniProtKB">
        <authorList>
            <consortium name="WormBaseParasite"/>
        </authorList>
    </citation>
    <scope>IDENTIFICATION</scope>
    <source>
        <strain evidence="2">KR3021</strain>
    </source>
</reference>
<accession>A0AC35TXI4</accession>
<evidence type="ECO:0000313" key="1">
    <source>
        <dbReference type="Proteomes" id="UP000095286"/>
    </source>
</evidence>
<dbReference type="WBParaSite" id="RSKR_0000569832.1">
    <property type="protein sequence ID" value="RSKR_0000569832.1"/>
    <property type="gene ID" value="RSKR_0000569832"/>
</dbReference>
<protein>
    <submittedName>
        <fullName evidence="2">Thyroglobulin type-1 domain-containing protein</fullName>
    </submittedName>
</protein>
<proteinExistence type="predicted"/>
<sequence length="85" mass="9804">MLEDTSKEDLEKRMYTYGWTDCPIHHQPRSILDLEDKFFNMYKDSTYSPCKIEAEYVGQFQCNHGLTSALHCSVGACACEFLIAK</sequence>
<dbReference type="Proteomes" id="UP000095286">
    <property type="component" value="Unplaced"/>
</dbReference>